<dbReference type="AlphaFoldDB" id="B6TL47"/>
<organism evidence="1">
    <name type="scientific">Zea mays</name>
    <name type="common">Maize</name>
    <dbReference type="NCBI Taxonomy" id="4577"/>
    <lineage>
        <taxon>Eukaryota</taxon>
        <taxon>Viridiplantae</taxon>
        <taxon>Streptophyta</taxon>
        <taxon>Embryophyta</taxon>
        <taxon>Tracheophyta</taxon>
        <taxon>Spermatophyta</taxon>
        <taxon>Magnoliopsida</taxon>
        <taxon>Liliopsida</taxon>
        <taxon>Poales</taxon>
        <taxon>Poaceae</taxon>
        <taxon>PACMAD clade</taxon>
        <taxon>Panicoideae</taxon>
        <taxon>Andropogonodae</taxon>
        <taxon>Andropogoneae</taxon>
        <taxon>Tripsacinae</taxon>
        <taxon>Zea</taxon>
    </lineage>
</organism>
<reference evidence="1" key="1">
    <citation type="journal article" date="2009" name="Plant Mol. Biol.">
        <title>Insights into corn genes derived from large-scale cDNA sequencing.</title>
        <authorList>
            <person name="Alexandrov N.N."/>
            <person name="Brover V.V."/>
            <person name="Freidin S."/>
            <person name="Troukhan M.E."/>
            <person name="Tatarinova T.V."/>
            <person name="Zhang H."/>
            <person name="Swaller T.J."/>
            <person name="Lu Y.P."/>
            <person name="Bouck J."/>
            <person name="Flavell R.B."/>
            <person name="Feldmann K.A."/>
        </authorList>
    </citation>
    <scope>NUCLEOTIDE SEQUENCE</scope>
</reference>
<dbReference type="EMBL" id="EU965712">
    <property type="protein sequence ID" value="ACG37830.1"/>
    <property type="molecule type" value="mRNA"/>
</dbReference>
<name>B6TL47_MAIZE</name>
<protein>
    <submittedName>
        <fullName evidence="1">Uncharacterized protein</fullName>
    </submittedName>
</protein>
<proteinExistence type="evidence at transcript level"/>
<sequence length="62" mass="7292">MGIDRMDGMLEDMQPKFNLNIGDELMLEVKEFLRLLKVLKEPLHKHTKMSLHAFVPRIMAIK</sequence>
<accession>B6TL47</accession>
<evidence type="ECO:0000313" key="1">
    <source>
        <dbReference type="EMBL" id="ACG37830.1"/>
    </source>
</evidence>